<dbReference type="Proteomes" id="UP000702425">
    <property type="component" value="Unassembled WGS sequence"/>
</dbReference>
<evidence type="ECO:0000313" key="3">
    <source>
        <dbReference type="Proteomes" id="UP000702425"/>
    </source>
</evidence>
<protein>
    <recommendedName>
        <fullName evidence="1">Transposase IS4-like domain-containing protein</fullName>
    </recommendedName>
</protein>
<dbReference type="PANTHER" id="PTHR30298">
    <property type="entry name" value="H REPEAT-ASSOCIATED PREDICTED TRANSPOSASE"/>
    <property type="match status" value="1"/>
</dbReference>
<dbReference type="InterPro" id="IPR051698">
    <property type="entry name" value="Transposase_11-like"/>
</dbReference>
<keyword evidence="3" id="KW-1185">Reference proteome</keyword>
<gene>
    <name evidence="2" type="ORF">E5S67_04700</name>
</gene>
<dbReference type="InterPro" id="IPR047647">
    <property type="entry name" value="ISAs1_transpos"/>
</dbReference>
<evidence type="ECO:0000259" key="1">
    <source>
        <dbReference type="Pfam" id="PF01609"/>
    </source>
</evidence>
<dbReference type="EMBL" id="SRRZ01000105">
    <property type="protein sequence ID" value="NQE36934.1"/>
    <property type="molecule type" value="Genomic_DNA"/>
</dbReference>
<accession>A0ABX2D2U6</accession>
<evidence type="ECO:0000313" key="2">
    <source>
        <dbReference type="EMBL" id="NQE36934.1"/>
    </source>
</evidence>
<name>A0ABX2D2U6_9CYAN</name>
<feature type="domain" description="Transposase IS4-like" evidence="1">
    <location>
        <begin position="4"/>
        <end position="170"/>
    </location>
</feature>
<dbReference type="PANTHER" id="PTHR30298:SF0">
    <property type="entry name" value="PROTEIN YBFL-RELATED"/>
    <property type="match status" value="1"/>
</dbReference>
<reference evidence="2 3" key="1">
    <citation type="journal article" date="2020" name="Sci. Rep.">
        <title>A novel cyanobacterial geosmin producer, revising GeoA distribution and dispersion patterns in Bacteria.</title>
        <authorList>
            <person name="Churro C."/>
            <person name="Semedo-Aguiar A.P."/>
            <person name="Silva A.D."/>
            <person name="Pereira-Leal J.B."/>
            <person name="Leite R.B."/>
        </authorList>
    </citation>
    <scope>NUCLEOTIDE SEQUENCE [LARGE SCALE GENOMIC DNA]</scope>
    <source>
        <strain evidence="2 3">IPMA8</strain>
    </source>
</reference>
<dbReference type="Pfam" id="PF01609">
    <property type="entry name" value="DDE_Tnp_1"/>
    <property type="match status" value="1"/>
</dbReference>
<proteinExistence type="predicted"/>
<sequence length="203" mass="23587">MGCQKEIAALIIKKKGNYLLALKGNQKLLHEDVKNWCELARKEEFSGREHSYYQQREAGHHRVEKRQIWTVAVSELPSLHNQSLWTGLKTVVMIVSERRLWNKTTTEVRFYLSSLASNAEKISQAIRSHWGIENSLHWTLDVTFCEDKSRIRKDNSPENFALLRRLAINLLKQEKGFKGSLKMKRYLAGMDNNYLVQILNSAS</sequence>
<comment type="caution">
    <text evidence="2">The sequence shown here is derived from an EMBL/GenBank/DDBJ whole genome shotgun (WGS) entry which is preliminary data.</text>
</comment>
<dbReference type="InterPro" id="IPR002559">
    <property type="entry name" value="Transposase_11"/>
</dbReference>
<organism evidence="2 3">
    <name type="scientific">Microcoleus asticus IPMA8</name>
    <dbReference type="NCBI Taxonomy" id="2563858"/>
    <lineage>
        <taxon>Bacteria</taxon>
        <taxon>Bacillati</taxon>
        <taxon>Cyanobacteriota</taxon>
        <taxon>Cyanophyceae</taxon>
        <taxon>Oscillatoriophycideae</taxon>
        <taxon>Oscillatoriales</taxon>
        <taxon>Microcoleaceae</taxon>
        <taxon>Microcoleus</taxon>
        <taxon>Microcoleus asticus</taxon>
    </lineage>
</organism>
<dbReference type="NCBIfam" id="NF033564">
    <property type="entry name" value="transpos_ISAs1"/>
    <property type="match status" value="1"/>
</dbReference>